<comment type="caution">
    <text evidence="4">The sequence shown here is derived from an EMBL/GenBank/DDBJ whole genome shotgun (WGS) entry which is preliminary data.</text>
</comment>
<dbReference type="InterPro" id="IPR001647">
    <property type="entry name" value="HTH_TetR"/>
</dbReference>
<protein>
    <submittedName>
        <fullName evidence="4">HTH-type transcriptional regulator BetI</fullName>
    </submittedName>
</protein>
<accession>A0ABN7M711</accession>
<feature type="domain" description="HTH tetR-type" evidence="3">
    <location>
        <begin position="30"/>
        <end position="89"/>
    </location>
</feature>
<dbReference type="InterPro" id="IPR050109">
    <property type="entry name" value="HTH-type_TetR-like_transc_reg"/>
</dbReference>
<proteinExistence type="predicted"/>
<evidence type="ECO:0000313" key="4">
    <source>
        <dbReference type="EMBL" id="CAE6780753.1"/>
    </source>
</evidence>
<evidence type="ECO:0000256" key="2">
    <source>
        <dbReference type="PROSITE-ProRule" id="PRU00335"/>
    </source>
</evidence>
<evidence type="ECO:0000313" key="5">
    <source>
        <dbReference type="Proteomes" id="UP000672526"/>
    </source>
</evidence>
<dbReference type="PRINTS" id="PR00455">
    <property type="entry name" value="HTHTETR"/>
</dbReference>
<dbReference type="SUPFAM" id="SSF46689">
    <property type="entry name" value="Homeodomain-like"/>
    <property type="match status" value="1"/>
</dbReference>
<name>A0ABN7M711_9BURK</name>
<gene>
    <name evidence="4" type="primary">betI_2</name>
    <name evidence="4" type="ORF">R69888_04297</name>
</gene>
<sequence>MLMAMIEQSLIYCLSSKQTTYPRMARPKSEDKRNAILAAAAEVIAEQGLGAPTARIAKLAGVAEGTLFTYFENKDELLNQLYLDIKAELREVMMTTYPKQASVRDRVQHVWNKFVDWGVAQPQKRRAMAQLSVSERLTDCSRAMGMESFADINTMIQASVASGALRDHPPAFLSAIMAALAETTMDFIAREPASADRYRKAGFEAFWHAIAQN</sequence>
<reference evidence="4 5" key="1">
    <citation type="submission" date="2021-02" db="EMBL/GenBank/DDBJ databases">
        <authorList>
            <person name="Vanwijnsberghe S."/>
        </authorList>
    </citation>
    <scope>NUCLEOTIDE SEQUENCE [LARGE SCALE GENOMIC DNA]</scope>
    <source>
        <strain evidence="4 5">LMG 31837</strain>
    </source>
</reference>
<evidence type="ECO:0000256" key="1">
    <source>
        <dbReference type="ARBA" id="ARBA00023125"/>
    </source>
</evidence>
<dbReference type="PANTHER" id="PTHR30055:SF222">
    <property type="entry name" value="REGULATORY PROTEIN"/>
    <property type="match status" value="1"/>
</dbReference>
<organism evidence="4 5">
    <name type="scientific">Paraburkholderia haematera</name>
    <dbReference type="NCBI Taxonomy" id="2793077"/>
    <lineage>
        <taxon>Bacteria</taxon>
        <taxon>Pseudomonadati</taxon>
        <taxon>Pseudomonadota</taxon>
        <taxon>Betaproteobacteria</taxon>
        <taxon>Burkholderiales</taxon>
        <taxon>Burkholderiaceae</taxon>
        <taxon>Paraburkholderia</taxon>
    </lineage>
</organism>
<dbReference type="Gene3D" id="1.10.357.10">
    <property type="entry name" value="Tetracycline Repressor, domain 2"/>
    <property type="match status" value="1"/>
</dbReference>
<keyword evidence="5" id="KW-1185">Reference proteome</keyword>
<keyword evidence="1 2" id="KW-0238">DNA-binding</keyword>
<dbReference type="EMBL" id="CAJNBK010000012">
    <property type="protein sequence ID" value="CAE6780753.1"/>
    <property type="molecule type" value="Genomic_DNA"/>
</dbReference>
<dbReference type="PANTHER" id="PTHR30055">
    <property type="entry name" value="HTH-TYPE TRANSCRIPTIONAL REGULATOR RUTR"/>
    <property type="match status" value="1"/>
</dbReference>
<dbReference type="Proteomes" id="UP000672526">
    <property type="component" value="Unassembled WGS sequence"/>
</dbReference>
<dbReference type="PROSITE" id="PS50977">
    <property type="entry name" value="HTH_TETR_2"/>
    <property type="match status" value="1"/>
</dbReference>
<dbReference type="Pfam" id="PF00440">
    <property type="entry name" value="TetR_N"/>
    <property type="match status" value="1"/>
</dbReference>
<dbReference type="InterPro" id="IPR009057">
    <property type="entry name" value="Homeodomain-like_sf"/>
</dbReference>
<evidence type="ECO:0000259" key="3">
    <source>
        <dbReference type="PROSITE" id="PS50977"/>
    </source>
</evidence>
<feature type="DNA-binding region" description="H-T-H motif" evidence="2">
    <location>
        <begin position="52"/>
        <end position="71"/>
    </location>
</feature>